<keyword evidence="6 10" id="KW-0784">Thiamine biosynthesis</keyword>
<keyword evidence="4 10" id="KW-0479">Metal-binding</keyword>
<comment type="caution">
    <text evidence="14">The sequence shown here is derived from an EMBL/GenBank/DDBJ whole genome shotgun (WGS) entry which is preliminary data.</text>
</comment>
<accession>A0ABP4VUS0</accession>
<evidence type="ECO:0000256" key="11">
    <source>
        <dbReference type="RuleBase" id="RU003826"/>
    </source>
</evidence>
<comment type="function">
    <text evidence="1 10">Condenses 4-methyl-5-(beta-hydroxyethyl)thiazole monophosphate (THZ-P) and 2-methyl-4-amino-5-hydroxymethyl pyrimidine pyrophosphate (HMP-PP) to form thiamine monophosphate (TMP).</text>
</comment>
<keyword evidence="3 10" id="KW-0808">Transferase</keyword>
<feature type="binding site" evidence="10">
    <location>
        <position position="158"/>
    </location>
    <ligand>
        <name>4-amino-2-methyl-5-(diphosphooxymethyl)pyrimidine</name>
        <dbReference type="ChEBI" id="CHEBI:57841"/>
    </ligand>
</feature>
<sequence>MSAPAPSQFGLDLRTYLVTDTALCGDRGVADVVLAALAGGVTTVQVRDKAASGRDLLALVDAVARAVAGRATVLVDDRVDVFLAARAAGAPVQGVHVGQRDLPAAAVRQLVGPVNPDGTRTVVGLSASTAAELAAAHALPAGTVDYLGVGAVRPTTTKPDHPAPLGVDGFAAVAGATTLPCVAIGGVTADLVGPLRRAGAAGAAVVSAVCAASDPAAAAADLAGAWEAAR</sequence>
<dbReference type="InterPro" id="IPR013785">
    <property type="entry name" value="Aldolase_TIM"/>
</dbReference>
<dbReference type="EMBL" id="BAAAPM010000008">
    <property type="protein sequence ID" value="GAA1735671.1"/>
    <property type="molecule type" value="Genomic_DNA"/>
</dbReference>
<proteinExistence type="inferred from homology"/>
<evidence type="ECO:0000313" key="15">
    <source>
        <dbReference type="Proteomes" id="UP001501138"/>
    </source>
</evidence>
<feature type="binding site" evidence="10">
    <location>
        <position position="101"/>
    </location>
    <ligand>
        <name>Mg(2+)</name>
        <dbReference type="ChEBI" id="CHEBI:18420"/>
    </ligand>
</feature>
<dbReference type="EC" id="2.5.1.3" evidence="10"/>
<dbReference type="SUPFAM" id="SSF51391">
    <property type="entry name" value="Thiamin phosphate synthase"/>
    <property type="match status" value="1"/>
</dbReference>
<evidence type="ECO:0000256" key="4">
    <source>
        <dbReference type="ARBA" id="ARBA00022723"/>
    </source>
</evidence>
<dbReference type="InterPro" id="IPR034291">
    <property type="entry name" value="TMP_synthase"/>
</dbReference>
<feature type="domain" description="Thiamine phosphate synthase/TenI" evidence="13">
    <location>
        <begin position="16"/>
        <end position="209"/>
    </location>
</feature>
<evidence type="ECO:0000256" key="12">
    <source>
        <dbReference type="RuleBase" id="RU004253"/>
    </source>
</evidence>
<evidence type="ECO:0000256" key="8">
    <source>
        <dbReference type="ARBA" id="ARBA00047851"/>
    </source>
</evidence>
<feature type="binding site" evidence="10">
    <location>
        <begin position="206"/>
        <end position="207"/>
    </location>
    <ligand>
        <name>2-[(2R,5Z)-2-carboxy-4-methylthiazol-5(2H)-ylidene]ethyl phosphate</name>
        <dbReference type="ChEBI" id="CHEBI:62899"/>
    </ligand>
</feature>
<dbReference type="Pfam" id="PF02581">
    <property type="entry name" value="TMP-TENI"/>
    <property type="match status" value="1"/>
</dbReference>
<dbReference type="PANTHER" id="PTHR20857:SF15">
    <property type="entry name" value="THIAMINE-PHOSPHATE SYNTHASE"/>
    <property type="match status" value="1"/>
</dbReference>
<feature type="binding site" evidence="10">
    <location>
        <begin position="155"/>
        <end position="157"/>
    </location>
    <ligand>
        <name>2-[(2R,5Z)-2-carboxy-4-methylthiazol-5(2H)-ylidene]ethyl phosphate</name>
        <dbReference type="ChEBI" id="CHEBI:62899"/>
    </ligand>
</feature>
<evidence type="ECO:0000256" key="2">
    <source>
        <dbReference type="ARBA" id="ARBA00005165"/>
    </source>
</evidence>
<comment type="cofactor">
    <cofactor evidence="10">
        <name>Mg(2+)</name>
        <dbReference type="ChEBI" id="CHEBI:18420"/>
    </cofactor>
    <text evidence="10">Binds 1 Mg(2+) ion per subunit.</text>
</comment>
<dbReference type="HAMAP" id="MF_00097">
    <property type="entry name" value="TMP_synthase"/>
    <property type="match status" value="1"/>
</dbReference>
<evidence type="ECO:0000256" key="9">
    <source>
        <dbReference type="ARBA" id="ARBA00047883"/>
    </source>
</evidence>
<evidence type="ECO:0000256" key="7">
    <source>
        <dbReference type="ARBA" id="ARBA00047334"/>
    </source>
</evidence>
<evidence type="ECO:0000256" key="10">
    <source>
        <dbReference type="HAMAP-Rule" id="MF_00097"/>
    </source>
</evidence>
<dbReference type="Proteomes" id="UP001501138">
    <property type="component" value="Unassembled WGS sequence"/>
</dbReference>
<feature type="binding site" evidence="10">
    <location>
        <position position="126"/>
    </location>
    <ligand>
        <name>4-amino-2-methyl-5-(diphosphooxymethyl)pyrimidine</name>
        <dbReference type="ChEBI" id="CHEBI:57841"/>
    </ligand>
</feature>
<comment type="similarity">
    <text evidence="10 11">Belongs to the thiamine-phosphate synthase family.</text>
</comment>
<dbReference type="Gene3D" id="3.20.20.70">
    <property type="entry name" value="Aldolase class I"/>
    <property type="match status" value="1"/>
</dbReference>
<protein>
    <recommendedName>
        <fullName evidence="10">Thiamine-phosphate synthase</fullName>
        <shortName evidence="10">TP synthase</shortName>
        <shortName evidence="10">TPS</shortName>
        <ecNumber evidence="10">2.5.1.3</ecNumber>
    </recommendedName>
    <alternativeName>
        <fullName evidence="10">Thiamine-phosphate pyrophosphorylase</fullName>
        <shortName evidence="10">TMP pyrophosphorylase</shortName>
        <shortName evidence="10">TMP-PPase</shortName>
    </alternativeName>
</protein>
<evidence type="ECO:0000313" key="14">
    <source>
        <dbReference type="EMBL" id="GAA1735671.1"/>
    </source>
</evidence>
<reference evidence="15" key="1">
    <citation type="journal article" date="2019" name="Int. J. Syst. Evol. Microbiol.">
        <title>The Global Catalogue of Microorganisms (GCM) 10K type strain sequencing project: providing services to taxonomists for standard genome sequencing and annotation.</title>
        <authorList>
            <consortium name="The Broad Institute Genomics Platform"/>
            <consortium name="The Broad Institute Genome Sequencing Center for Infectious Disease"/>
            <person name="Wu L."/>
            <person name="Ma J."/>
        </authorList>
    </citation>
    <scope>NUCLEOTIDE SEQUENCE [LARGE SCALE GENOMIC DNA]</scope>
    <source>
        <strain evidence="15">JCM 15589</strain>
    </source>
</reference>
<comment type="catalytic activity">
    <reaction evidence="7 10 11">
        <text>4-methyl-5-(2-phosphooxyethyl)-thiazole + 4-amino-2-methyl-5-(diphosphooxymethyl)pyrimidine + H(+) = thiamine phosphate + diphosphate</text>
        <dbReference type="Rhea" id="RHEA:22328"/>
        <dbReference type="ChEBI" id="CHEBI:15378"/>
        <dbReference type="ChEBI" id="CHEBI:33019"/>
        <dbReference type="ChEBI" id="CHEBI:37575"/>
        <dbReference type="ChEBI" id="CHEBI:57841"/>
        <dbReference type="ChEBI" id="CHEBI:58296"/>
        <dbReference type="EC" id="2.5.1.3"/>
    </reaction>
</comment>
<comment type="pathway">
    <text evidence="2 10 12">Cofactor biosynthesis; thiamine diphosphate biosynthesis; thiamine phosphate from 4-amino-2-methyl-5-diphosphomethylpyrimidine and 4-methyl-5-(2-phosphoethyl)-thiazole: step 1/1.</text>
</comment>
<name>A0ABP4VUS0_9MICO</name>
<organism evidence="14 15">
    <name type="scientific">Isoptericola hypogeus</name>
    <dbReference type="NCBI Taxonomy" id="300179"/>
    <lineage>
        <taxon>Bacteria</taxon>
        <taxon>Bacillati</taxon>
        <taxon>Actinomycetota</taxon>
        <taxon>Actinomycetes</taxon>
        <taxon>Micrococcales</taxon>
        <taxon>Promicromonosporaceae</taxon>
        <taxon>Isoptericola</taxon>
    </lineage>
</organism>
<keyword evidence="5 10" id="KW-0460">Magnesium</keyword>
<evidence type="ECO:0000256" key="6">
    <source>
        <dbReference type="ARBA" id="ARBA00022977"/>
    </source>
</evidence>
<evidence type="ECO:0000256" key="5">
    <source>
        <dbReference type="ARBA" id="ARBA00022842"/>
    </source>
</evidence>
<evidence type="ECO:0000256" key="1">
    <source>
        <dbReference type="ARBA" id="ARBA00003814"/>
    </source>
</evidence>
<keyword evidence="15" id="KW-1185">Reference proteome</keyword>
<dbReference type="InterPro" id="IPR022998">
    <property type="entry name" value="ThiamineP_synth_TenI"/>
</dbReference>
<dbReference type="PANTHER" id="PTHR20857">
    <property type="entry name" value="THIAMINE-PHOSPHATE PYROPHOSPHORYLASE"/>
    <property type="match status" value="1"/>
</dbReference>
<feature type="binding site" evidence="10">
    <location>
        <begin position="45"/>
        <end position="49"/>
    </location>
    <ligand>
        <name>4-amino-2-methyl-5-(diphosphooxymethyl)pyrimidine</name>
        <dbReference type="ChEBI" id="CHEBI:57841"/>
    </ligand>
</feature>
<feature type="binding site" evidence="10">
    <location>
        <position position="186"/>
    </location>
    <ligand>
        <name>2-[(2R,5Z)-2-carboxy-4-methylthiazol-5(2H)-ylidene]ethyl phosphate</name>
        <dbReference type="ChEBI" id="CHEBI:62899"/>
    </ligand>
</feature>
<feature type="binding site" evidence="10">
    <location>
        <position position="76"/>
    </location>
    <ligand>
        <name>4-amino-2-methyl-5-(diphosphooxymethyl)pyrimidine</name>
        <dbReference type="ChEBI" id="CHEBI:57841"/>
    </ligand>
</feature>
<comment type="catalytic activity">
    <reaction evidence="8 10 11">
        <text>2-(2-carboxy-4-methylthiazol-5-yl)ethyl phosphate + 4-amino-2-methyl-5-(diphosphooxymethyl)pyrimidine + 2 H(+) = thiamine phosphate + CO2 + diphosphate</text>
        <dbReference type="Rhea" id="RHEA:47848"/>
        <dbReference type="ChEBI" id="CHEBI:15378"/>
        <dbReference type="ChEBI" id="CHEBI:16526"/>
        <dbReference type="ChEBI" id="CHEBI:33019"/>
        <dbReference type="ChEBI" id="CHEBI:37575"/>
        <dbReference type="ChEBI" id="CHEBI:57841"/>
        <dbReference type="ChEBI" id="CHEBI:62890"/>
        <dbReference type="EC" id="2.5.1.3"/>
    </reaction>
</comment>
<comment type="catalytic activity">
    <reaction evidence="9 10 11">
        <text>2-[(2R,5Z)-2-carboxy-4-methylthiazol-5(2H)-ylidene]ethyl phosphate + 4-amino-2-methyl-5-(diphosphooxymethyl)pyrimidine + 2 H(+) = thiamine phosphate + CO2 + diphosphate</text>
        <dbReference type="Rhea" id="RHEA:47844"/>
        <dbReference type="ChEBI" id="CHEBI:15378"/>
        <dbReference type="ChEBI" id="CHEBI:16526"/>
        <dbReference type="ChEBI" id="CHEBI:33019"/>
        <dbReference type="ChEBI" id="CHEBI:37575"/>
        <dbReference type="ChEBI" id="CHEBI:57841"/>
        <dbReference type="ChEBI" id="CHEBI:62899"/>
        <dbReference type="EC" id="2.5.1.3"/>
    </reaction>
</comment>
<dbReference type="InterPro" id="IPR036206">
    <property type="entry name" value="ThiamineP_synth_sf"/>
</dbReference>
<dbReference type="NCBIfam" id="TIGR00693">
    <property type="entry name" value="thiE"/>
    <property type="match status" value="1"/>
</dbReference>
<gene>
    <name evidence="10 14" type="primary">thiE</name>
    <name evidence="14" type="ORF">GCM10009809_33580</name>
</gene>
<evidence type="ECO:0000256" key="3">
    <source>
        <dbReference type="ARBA" id="ARBA00022679"/>
    </source>
</evidence>
<dbReference type="RefSeq" id="WP_344249805.1">
    <property type="nucleotide sequence ID" value="NZ_BAAAPM010000008.1"/>
</dbReference>
<evidence type="ECO:0000259" key="13">
    <source>
        <dbReference type="Pfam" id="PF02581"/>
    </source>
</evidence>
<dbReference type="CDD" id="cd00564">
    <property type="entry name" value="TMP_TenI"/>
    <property type="match status" value="1"/>
</dbReference>
<feature type="binding site" evidence="10">
    <location>
        <position position="77"/>
    </location>
    <ligand>
        <name>Mg(2+)</name>
        <dbReference type="ChEBI" id="CHEBI:18420"/>
    </ligand>
</feature>